<feature type="region of interest" description="Disordered" evidence="1">
    <location>
        <begin position="101"/>
        <end position="125"/>
    </location>
</feature>
<accession>A0ABR1Y6X9</accession>
<feature type="compositionally biased region" description="Basic and acidic residues" evidence="1">
    <location>
        <begin position="110"/>
        <end position="125"/>
    </location>
</feature>
<dbReference type="Proteomes" id="UP001456524">
    <property type="component" value="Unassembled WGS sequence"/>
</dbReference>
<proteinExistence type="predicted"/>
<organism evidence="2 3">
    <name type="scientific">Phyllosticta citrichinensis</name>
    <dbReference type="NCBI Taxonomy" id="1130410"/>
    <lineage>
        <taxon>Eukaryota</taxon>
        <taxon>Fungi</taxon>
        <taxon>Dikarya</taxon>
        <taxon>Ascomycota</taxon>
        <taxon>Pezizomycotina</taxon>
        <taxon>Dothideomycetes</taxon>
        <taxon>Dothideomycetes incertae sedis</taxon>
        <taxon>Botryosphaeriales</taxon>
        <taxon>Phyllostictaceae</taxon>
        <taxon>Phyllosticta</taxon>
    </lineage>
</organism>
<keyword evidence="3" id="KW-1185">Reference proteome</keyword>
<comment type="caution">
    <text evidence="2">The sequence shown here is derived from an EMBL/GenBank/DDBJ whole genome shotgun (WGS) entry which is preliminary data.</text>
</comment>
<evidence type="ECO:0000313" key="3">
    <source>
        <dbReference type="Proteomes" id="UP001456524"/>
    </source>
</evidence>
<gene>
    <name evidence="2" type="ORF">IWX90DRAFT_492002</name>
</gene>
<evidence type="ECO:0000313" key="2">
    <source>
        <dbReference type="EMBL" id="KAK8177357.1"/>
    </source>
</evidence>
<evidence type="ECO:0000256" key="1">
    <source>
        <dbReference type="SAM" id="MobiDB-lite"/>
    </source>
</evidence>
<sequence>MWKRGIRHPIFTFVPLAQHSGPFPAGGWATASTDSGIDYIYILGDPPFVASRPLLPLMLPLTNAPDALHKHFKAACASFEHAGSEADNVTDSRQSQCLCEQKPKQRRRARNEIRPRTDEVQQGEEVRPSVLTANVIDWLAFLSRFRHCAPVTNLYDSLAWYNAMANPQTSPGRSDASELSPSPRS</sequence>
<reference evidence="2 3" key="1">
    <citation type="journal article" date="2022" name="G3 (Bethesda)">
        <title>Enemy or ally: a genomic approach to elucidate the lifestyle of Phyllosticta citrichinaensis.</title>
        <authorList>
            <person name="Buijs V.A."/>
            <person name="Groenewald J.Z."/>
            <person name="Haridas S."/>
            <person name="LaButti K.M."/>
            <person name="Lipzen A."/>
            <person name="Martin F.M."/>
            <person name="Barry K."/>
            <person name="Grigoriev I.V."/>
            <person name="Crous P.W."/>
            <person name="Seidl M.F."/>
        </authorList>
    </citation>
    <scope>NUCLEOTIDE SEQUENCE [LARGE SCALE GENOMIC DNA]</scope>
    <source>
        <strain evidence="2 3">CBS 129764</strain>
    </source>
</reference>
<protein>
    <submittedName>
        <fullName evidence="2">Uncharacterized protein</fullName>
    </submittedName>
</protein>
<name>A0ABR1Y6X9_9PEZI</name>
<dbReference type="EMBL" id="JBBWUH010000001">
    <property type="protein sequence ID" value="KAK8177357.1"/>
    <property type="molecule type" value="Genomic_DNA"/>
</dbReference>